<dbReference type="InterPro" id="IPR036526">
    <property type="entry name" value="C-N_Hydrolase_sf"/>
</dbReference>
<keyword evidence="3" id="KW-1185">Reference proteome</keyword>
<dbReference type="RefSeq" id="WP_038153522.1">
    <property type="nucleotide sequence ID" value="NZ_JMTB01000014.1"/>
</dbReference>
<dbReference type="GO" id="GO:0016787">
    <property type="term" value="F:hydrolase activity"/>
    <property type="evidence" value="ECO:0007669"/>
    <property type="project" value="UniProtKB-KW"/>
</dbReference>
<dbReference type="InterPro" id="IPR003010">
    <property type="entry name" value="C-N_Hydrolase"/>
</dbReference>
<dbReference type="Pfam" id="PF00795">
    <property type="entry name" value="CN_hydrolase"/>
    <property type="match status" value="1"/>
</dbReference>
<reference evidence="3" key="1">
    <citation type="submission" date="2014-05" db="EMBL/GenBank/DDBJ databases">
        <title>ATOL: Assembling a taxonomically balanced genome-scale reconstruction of the evolutionary history of the Enterobacteriaceae.</title>
        <authorList>
            <person name="Plunkett G. III"/>
            <person name="Neeno-Eckwall E.C."/>
            <person name="Glasner J.D."/>
            <person name="Perna N.T."/>
        </authorList>
    </citation>
    <scope>NUCLEOTIDE SEQUENCE [LARGE SCALE GENOMIC DNA]</scope>
    <source>
        <strain evidence="3">ATCC 49490</strain>
    </source>
</reference>
<evidence type="ECO:0000259" key="1">
    <source>
        <dbReference type="PROSITE" id="PS50263"/>
    </source>
</evidence>
<dbReference type="OrthoDB" id="9760188at2"/>
<feature type="domain" description="CN hydrolase" evidence="1">
    <location>
        <begin position="4"/>
        <end position="211"/>
    </location>
</feature>
<dbReference type="EMBL" id="JMTB01000014">
    <property type="protein sequence ID" value="KFC12827.1"/>
    <property type="molecule type" value="Genomic_DNA"/>
</dbReference>
<accession>A0A085ARI2</accession>
<evidence type="ECO:0000313" key="2">
    <source>
        <dbReference type="EMBL" id="KFC12827.1"/>
    </source>
</evidence>
<dbReference type="Proteomes" id="UP000028630">
    <property type="component" value="Unassembled WGS sequence"/>
</dbReference>
<sequence>MSVWTIAAAQYEPRNRSVAENITHHLRFIDAAAAASCEVLFFPELSLTGPVRNTSLPLPPDTTALRPLCEAATRHKIMVIAGLPVIKNGNAVKGLAIFVPGRQEPVMRPQGKGACLTPLQTDISVLPLNADPTELDPQASVMATGYCPDEPLEQQSTATLQRFAHRYAIAVLKSDYASGTLLGGSALWDEQGQLIVRADRGELLLTGQKLAEGWQGDIIPLR</sequence>
<gene>
    <name evidence="2" type="ORF">GTGU_00212</name>
</gene>
<keyword evidence="2" id="KW-0378">Hydrolase</keyword>
<dbReference type="eggNOG" id="COG0388">
    <property type="taxonomic scope" value="Bacteria"/>
</dbReference>
<dbReference type="SUPFAM" id="SSF56317">
    <property type="entry name" value="Carbon-nitrogen hydrolase"/>
    <property type="match status" value="1"/>
</dbReference>
<dbReference type="Gene3D" id="3.60.110.10">
    <property type="entry name" value="Carbon-nitrogen hydrolase"/>
    <property type="match status" value="1"/>
</dbReference>
<name>A0A085ARI2_9ENTR</name>
<protein>
    <submittedName>
        <fullName evidence="2">Putative amidohydrolase</fullName>
        <ecNumber evidence="2">3.5.-.-</ecNumber>
    </submittedName>
</protein>
<organism evidence="2 3">
    <name type="scientific">Trabulsiella guamensis ATCC 49490</name>
    <dbReference type="NCBI Taxonomy" id="1005994"/>
    <lineage>
        <taxon>Bacteria</taxon>
        <taxon>Pseudomonadati</taxon>
        <taxon>Pseudomonadota</taxon>
        <taxon>Gammaproteobacteria</taxon>
        <taxon>Enterobacterales</taxon>
        <taxon>Enterobacteriaceae</taxon>
        <taxon>Trabulsiella</taxon>
    </lineage>
</organism>
<dbReference type="PROSITE" id="PS50263">
    <property type="entry name" value="CN_HYDROLASE"/>
    <property type="match status" value="1"/>
</dbReference>
<dbReference type="EC" id="3.5.-.-" evidence="2"/>
<dbReference type="AlphaFoldDB" id="A0A085ARI2"/>
<proteinExistence type="predicted"/>
<comment type="caution">
    <text evidence="2">The sequence shown here is derived from an EMBL/GenBank/DDBJ whole genome shotgun (WGS) entry which is preliminary data.</text>
</comment>
<evidence type="ECO:0000313" key="3">
    <source>
        <dbReference type="Proteomes" id="UP000028630"/>
    </source>
</evidence>